<evidence type="ECO:0000313" key="1">
    <source>
        <dbReference type="EMBL" id="URN93751.1"/>
    </source>
</evidence>
<reference evidence="1" key="1">
    <citation type="submission" date="2022-05" db="EMBL/GenBank/DDBJ databases">
        <title>Novel bacterial taxa in a minimal lignocellulolytic consortium and its capacity to transform plastics disclosed by genome-resolved metagenomics.</title>
        <authorList>
            <person name="Rodriguez C.A.D."/>
            <person name="Diaz-Garcia L."/>
            <person name="Herrera K."/>
            <person name="Tarazona N.A."/>
            <person name="Sproer C."/>
            <person name="Overmann J."/>
            <person name="Jimenez D.J."/>
        </authorList>
    </citation>
    <scope>NUCLEOTIDE SEQUENCE</scope>
    <source>
        <strain evidence="1">MAG5</strain>
    </source>
</reference>
<dbReference type="AlphaFoldDB" id="A0A9J6ZCJ2"/>
<organism evidence="1 2">
    <name type="scientific">Candidatus Pristimantibacillus lignocellulolyticus</name>
    <dbReference type="NCBI Taxonomy" id="2994561"/>
    <lineage>
        <taxon>Bacteria</taxon>
        <taxon>Bacillati</taxon>
        <taxon>Bacillota</taxon>
        <taxon>Bacilli</taxon>
        <taxon>Bacillales</taxon>
        <taxon>Paenibacillaceae</taxon>
        <taxon>Candidatus Pristimantibacillus</taxon>
    </lineage>
</organism>
<dbReference type="Gene3D" id="3.30.460.40">
    <property type="match status" value="1"/>
</dbReference>
<name>A0A9J6ZCJ2_9BACL</name>
<gene>
    <name evidence="1" type="ORF">NAG76_18255</name>
</gene>
<sequence>MNWESALETFCELYHHSSVNCDWIIVGSVSSVLQGAKMIPNDIDIYVRNKEDVSKLAFLLSPYSIITKSELSYYDSEWLSSIEEPYYTQTFPSGFSWTKGKWMINGFNVEVVHISDSAGIADSDKGEGIWEGGKYIWSLAKQVEFGDYSIPIIPLEIQLESNLRRDRPDRVESIINAMKTNGYSKELLTKALSINNYVGVKELLM</sequence>
<dbReference type="InterPro" id="IPR043519">
    <property type="entry name" value="NT_sf"/>
</dbReference>
<dbReference type="Proteomes" id="UP001056756">
    <property type="component" value="Chromosome"/>
</dbReference>
<proteinExistence type="predicted"/>
<protein>
    <submittedName>
        <fullName evidence="1">Uncharacterized protein</fullName>
    </submittedName>
</protein>
<accession>A0A9J6ZCJ2</accession>
<dbReference type="EMBL" id="CP097899">
    <property type="protein sequence ID" value="URN93751.1"/>
    <property type="molecule type" value="Genomic_DNA"/>
</dbReference>
<dbReference type="KEGG" id="plig:NAG76_18255"/>
<dbReference type="SUPFAM" id="SSF81301">
    <property type="entry name" value="Nucleotidyltransferase"/>
    <property type="match status" value="1"/>
</dbReference>
<evidence type="ECO:0000313" key="2">
    <source>
        <dbReference type="Proteomes" id="UP001056756"/>
    </source>
</evidence>